<evidence type="ECO:0000256" key="2">
    <source>
        <dbReference type="ARBA" id="ARBA00022801"/>
    </source>
</evidence>
<dbReference type="RefSeq" id="WP_380293704.1">
    <property type="nucleotide sequence ID" value="NZ_JBHULY010000039.1"/>
</dbReference>
<evidence type="ECO:0000313" key="8">
    <source>
        <dbReference type="Proteomes" id="UP001597476"/>
    </source>
</evidence>
<dbReference type="InterPro" id="IPR013780">
    <property type="entry name" value="Glyco_hydro_b"/>
</dbReference>
<keyword evidence="2 4" id="KW-0378">Hydrolase</keyword>
<dbReference type="Pfam" id="PF18564">
    <property type="entry name" value="Glyco_hydro_5_C"/>
    <property type="match status" value="1"/>
</dbReference>
<dbReference type="InterPro" id="IPR041036">
    <property type="entry name" value="GH5_C"/>
</dbReference>
<proteinExistence type="inferred from homology"/>
<name>A0ABW5TG87_9FLAO</name>
<dbReference type="InterPro" id="IPR001547">
    <property type="entry name" value="Glyco_hydro_5"/>
</dbReference>
<evidence type="ECO:0000259" key="5">
    <source>
        <dbReference type="Pfam" id="PF00150"/>
    </source>
</evidence>
<dbReference type="InterPro" id="IPR052066">
    <property type="entry name" value="Glycosphingolipid_Hydrolases"/>
</dbReference>
<comment type="caution">
    <text evidence="7">The sequence shown here is derived from an EMBL/GenBank/DDBJ whole genome shotgun (WGS) entry which is preliminary data.</text>
</comment>
<dbReference type="Proteomes" id="UP001597476">
    <property type="component" value="Unassembled WGS sequence"/>
</dbReference>
<organism evidence="7 8">
    <name type="scientific">Hyunsoonleella rubra</name>
    <dbReference type="NCBI Taxonomy" id="1737062"/>
    <lineage>
        <taxon>Bacteria</taxon>
        <taxon>Pseudomonadati</taxon>
        <taxon>Bacteroidota</taxon>
        <taxon>Flavobacteriia</taxon>
        <taxon>Flavobacteriales</taxon>
        <taxon>Flavobacteriaceae</taxon>
    </lineage>
</organism>
<protein>
    <submittedName>
        <fullName evidence="7">Cellulase family glycosylhydrolase</fullName>
    </submittedName>
</protein>
<reference evidence="8" key="1">
    <citation type="journal article" date="2019" name="Int. J. Syst. Evol. Microbiol.">
        <title>The Global Catalogue of Microorganisms (GCM) 10K type strain sequencing project: providing services to taxonomists for standard genome sequencing and annotation.</title>
        <authorList>
            <consortium name="The Broad Institute Genomics Platform"/>
            <consortium name="The Broad Institute Genome Sequencing Center for Infectious Disease"/>
            <person name="Wu L."/>
            <person name="Ma J."/>
        </authorList>
    </citation>
    <scope>NUCLEOTIDE SEQUENCE [LARGE SCALE GENOMIC DNA]</scope>
    <source>
        <strain evidence="8">KCTC 42398</strain>
    </source>
</reference>
<sequence>MKTQRTKIQTGKAVLFLLFSLITLATFSQIKHGLRDDLGRHVIPRGFVMNTNDHKGEVFFNSDDYARMVRMGSNYQVIRLELGKLSEFPGGKLEPNYLKKLDSLVALGKHHDIKTVFKMTVYGVEKFVWEEFWLNKNNEYETYIDAWKVIWNRYAKNTAVAGYDVVNEPRKLTMDISYNQLTKKYLIPLYQKIIDESQKINADKKILIQSIFMNKGEGIDNNQYAEITAPINRKNVVFAPHIYQNKIDFIKPVMDRFDKESDLLNAPILIGEWGFPTFAKTDTLISGRLGQLEYKELYIKTAEVFDRMGVGSIKAWFLGNRTMQHFLSGGPSTWAIFSDSTDAGTVERKYITDVISRPFPQTVAGDIKSFFFNHATRKLNVNFKPNKKQGASKIFIGANRHYPDGFSVLIDDDIVLYHNPIKNVGLEVYKAPEQFDISNFIWDEKTQKLFILKWPETQENISLRIVPGIRNFNNN</sequence>
<dbReference type="PANTHER" id="PTHR31308">
    <property type="match status" value="1"/>
</dbReference>
<feature type="domain" description="Glycoside hydrolase family 5" evidence="5">
    <location>
        <begin position="73"/>
        <end position="277"/>
    </location>
</feature>
<evidence type="ECO:0000256" key="4">
    <source>
        <dbReference type="RuleBase" id="RU361153"/>
    </source>
</evidence>
<keyword evidence="8" id="KW-1185">Reference proteome</keyword>
<comment type="similarity">
    <text evidence="1 4">Belongs to the glycosyl hydrolase 5 (cellulase A) family.</text>
</comment>
<dbReference type="Gene3D" id="2.60.40.1180">
    <property type="entry name" value="Golgi alpha-mannosidase II"/>
    <property type="match status" value="1"/>
</dbReference>
<dbReference type="Gene3D" id="3.20.20.80">
    <property type="entry name" value="Glycosidases"/>
    <property type="match status" value="1"/>
</dbReference>
<dbReference type="Pfam" id="PF00150">
    <property type="entry name" value="Cellulase"/>
    <property type="match status" value="1"/>
</dbReference>
<evidence type="ECO:0000313" key="7">
    <source>
        <dbReference type="EMBL" id="MFD2727643.1"/>
    </source>
</evidence>
<feature type="domain" description="Glycoside hydrolase family 5 C-terminal" evidence="6">
    <location>
        <begin position="357"/>
        <end position="413"/>
    </location>
</feature>
<evidence type="ECO:0000256" key="3">
    <source>
        <dbReference type="ARBA" id="ARBA00023295"/>
    </source>
</evidence>
<dbReference type="SUPFAM" id="SSF51445">
    <property type="entry name" value="(Trans)glycosidases"/>
    <property type="match status" value="1"/>
</dbReference>
<evidence type="ECO:0000259" key="6">
    <source>
        <dbReference type="Pfam" id="PF18564"/>
    </source>
</evidence>
<dbReference type="InterPro" id="IPR017853">
    <property type="entry name" value="GH"/>
</dbReference>
<evidence type="ECO:0000256" key="1">
    <source>
        <dbReference type="ARBA" id="ARBA00005641"/>
    </source>
</evidence>
<keyword evidence="3 4" id="KW-0326">Glycosidase</keyword>
<dbReference type="EMBL" id="JBHULY010000039">
    <property type="protein sequence ID" value="MFD2727643.1"/>
    <property type="molecule type" value="Genomic_DNA"/>
</dbReference>
<gene>
    <name evidence="7" type="ORF">ACFSR8_15570</name>
</gene>
<dbReference type="PANTHER" id="PTHR31308:SF3">
    <property type="entry name" value="ENDOGLYCOCERAMIDASE"/>
    <property type="match status" value="1"/>
</dbReference>
<accession>A0ABW5TG87</accession>